<name>A0A7Y2RCP8_9GAMM</name>
<accession>A0A7Y2RCP8</accession>
<protein>
    <recommendedName>
        <fullName evidence="2">Phosphodiester glycosidase domain-containing protein</fullName>
    </recommendedName>
</protein>
<comment type="caution">
    <text evidence="3">The sequence shown here is derived from an EMBL/GenBank/DDBJ whole genome shotgun (WGS) entry which is preliminary data.</text>
</comment>
<feature type="signal peptide" evidence="1">
    <location>
        <begin position="1"/>
        <end position="23"/>
    </location>
</feature>
<sequence length="257" mass="29429">MKNQFFLKYAIIFVLNLASVSYAEVYSEHWQRDAFKVDVVKITKPQNLRLFLKDAKTNQPLHKFDAVQKQLKSCEKLLFAMNVGMYHSDYSAVGLYIESSQQKQKLNTVKQGFGNFHIQPNGVLAWNQNKSLITTTDDYSKIKFNPDYATQSGPMLVINGKINPQFLEHSDSLKIRNGVGIKDQTLYFVISHTAVSFYQFAQFFKQELKVKNALYLDGSISSAYIPQLKRADSNFNLGPMIAYIDEQNCQKDYGVES</sequence>
<dbReference type="AlphaFoldDB" id="A0A7Y2RCP8"/>
<feature type="domain" description="Phosphodiester glycosidase" evidence="2">
    <location>
        <begin position="78"/>
        <end position="225"/>
    </location>
</feature>
<organism evidence="3 4">
    <name type="scientific">Acinetobacter terrae</name>
    <dbReference type="NCBI Taxonomy" id="2731247"/>
    <lineage>
        <taxon>Bacteria</taxon>
        <taxon>Pseudomonadati</taxon>
        <taxon>Pseudomonadota</taxon>
        <taxon>Gammaproteobacteria</taxon>
        <taxon>Moraxellales</taxon>
        <taxon>Moraxellaceae</taxon>
        <taxon>Acinetobacter</taxon>
        <taxon>Acinetobacter Taxon 24</taxon>
    </lineage>
</organism>
<dbReference type="Pfam" id="PF09992">
    <property type="entry name" value="NAGPA"/>
    <property type="match status" value="1"/>
</dbReference>
<dbReference type="Proteomes" id="UP000569202">
    <property type="component" value="Unassembled WGS sequence"/>
</dbReference>
<gene>
    <name evidence="3" type="ORF">HLH17_00455</name>
</gene>
<dbReference type="InterPro" id="IPR018711">
    <property type="entry name" value="NAGPA"/>
</dbReference>
<evidence type="ECO:0000256" key="1">
    <source>
        <dbReference type="SAM" id="SignalP"/>
    </source>
</evidence>
<keyword evidence="1" id="KW-0732">Signal</keyword>
<dbReference type="RefSeq" id="WP_171539582.1">
    <property type="nucleotide sequence ID" value="NZ_JABERL010000001.1"/>
</dbReference>
<feature type="chain" id="PRO_5031016660" description="Phosphodiester glycosidase domain-containing protein" evidence="1">
    <location>
        <begin position="24"/>
        <end position="257"/>
    </location>
</feature>
<proteinExistence type="predicted"/>
<dbReference type="EMBL" id="JABERL010000001">
    <property type="protein sequence ID" value="NNH76184.1"/>
    <property type="molecule type" value="Genomic_DNA"/>
</dbReference>
<evidence type="ECO:0000313" key="3">
    <source>
        <dbReference type="EMBL" id="NNH76184.1"/>
    </source>
</evidence>
<evidence type="ECO:0000259" key="2">
    <source>
        <dbReference type="Pfam" id="PF09992"/>
    </source>
</evidence>
<evidence type="ECO:0000313" key="4">
    <source>
        <dbReference type="Proteomes" id="UP000569202"/>
    </source>
</evidence>
<reference evidence="3 4" key="1">
    <citation type="submission" date="2020-04" db="EMBL/GenBank/DDBJ databases">
        <title>Acinetobacter Taxon 24.</title>
        <authorList>
            <person name="Nemec A."/>
            <person name="Radolfova-Krizova L."/>
            <person name="Higgins P.G."/>
            <person name="Spanelova P."/>
        </authorList>
    </citation>
    <scope>NUCLEOTIDE SEQUENCE [LARGE SCALE GENOMIC DNA]</scope>
    <source>
        <strain evidence="3 4">ANC 5380</strain>
    </source>
</reference>